<dbReference type="EMBL" id="CP061800">
    <property type="protein sequence ID" value="QTA91706.1"/>
    <property type="molecule type" value="Genomic_DNA"/>
</dbReference>
<proteinExistence type="predicted"/>
<name>A0A975GS53_9BACT</name>
<organism evidence="1 2">
    <name type="scientific">Desulfonema magnum</name>
    <dbReference type="NCBI Taxonomy" id="45655"/>
    <lineage>
        <taxon>Bacteria</taxon>
        <taxon>Pseudomonadati</taxon>
        <taxon>Thermodesulfobacteriota</taxon>
        <taxon>Desulfobacteria</taxon>
        <taxon>Desulfobacterales</taxon>
        <taxon>Desulfococcaceae</taxon>
        <taxon>Desulfonema</taxon>
    </lineage>
</organism>
<dbReference type="AlphaFoldDB" id="A0A975GS53"/>
<sequence>MKKIILQQAFEELNDAIAYYEEQQTGLGLRLRLKEEFERHVSWILGNSDVPRVRGGGYHRVNLRTFPYYIAYIVRKNTLWIIAVAHGHRRPEYWIKRKNEII</sequence>
<dbReference type="Proteomes" id="UP000663722">
    <property type="component" value="Chromosome"/>
</dbReference>
<reference evidence="1" key="1">
    <citation type="journal article" date="2021" name="Microb. Physiol.">
        <title>Proteogenomic Insights into the Physiology of Marine, Sulfate-Reducing, Filamentous Desulfonema limicola and Desulfonema magnum.</title>
        <authorList>
            <person name="Schnaars V."/>
            <person name="Wohlbrand L."/>
            <person name="Scheve S."/>
            <person name="Hinrichs C."/>
            <person name="Reinhardt R."/>
            <person name="Rabus R."/>
        </authorList>
    </citation>
    <scope>NUCLEOTIDE SEQUENCE</scope>
    <source>
        <strain evidence="1">4be13</strain>
    </source>
</reference>
<gene>
    <name evidence="1" type="ORF">dnm_077800</name>
</gene>
<protein>
    <submittedName>
        <fullName evidence="1">Toxin-antitoxin system, toxin component, RelE/ParE-like</fullName>
    </submittedName>
</protein>
<dbReference type="Gene3D" id="3.30.2310.20">
    <property type="entry name" value="RelE-like"/>
    <property type="match status" value="1"/>
</dbReference>
<dbReference type="RefSeq" id="WP_207679370.1">
    <property type="nucleotide sequence ID" value="NZ_CP061800.1"/>
</dbReference>
<keyword evidence="2" id="KW-1185">Reference proteome</keyword>
<evidence type="ECO:0000313" key="2">
    <source>
        <dbReference type="Proteomes" id="UP000663722"/>
    </source>
</evidence>
<dbReference type="InterPro" id="IPR035093">
    <property type="entry name" value="RelE/ParE_toxin_dom_sf"/>
</dbReference>
<evidence type="ECO:0000313" key="1">
    <source>
        <dbReference type="EMBL" id="QTA91706.1"/>
    </source>
</evidence>
<dbReference type="KEGG" id="dmm:dnm_077800"/>
<accession>A0A975GS53</accession>